<keyword evidence="5 8" id="KW-0406">Ion transport</keyword>
<dbReference type="InterPro" id="IPR056147">
    <property type="entry name" value="NQRA_N"/>
</dbReference>
<dbReference type="Proteomes" id="UP001565200">
    <property type="component" value="Unassembled WGS sequence"/>
</dbReference>
<evidence type="ECO:0000313" key="12">
    <source>
        <dbReference type="EMBL" id="MEY8245974.1"/>
    </source>
</evidence>
<dbReference type="PANTHER" id="PTHR37839:SF1">
    <property type="entry name" value="NA(+)-TRANSLOCATING NADH-QUINONE REDUCTASE SUBUNIT A"/>
    <property type="match status" value="1"/>
</dbReference>
<keyword evidence="4 8" id="KW-0915">Sodium</keyword>
<comment type="subunit">
    <text evidence="8">Composed of six subunits; NqrA, NqrB, NqrC, NqrD, NqrE and NqrF.</text>
</comment>
<evidence type="ECO:0000256" key="6">
    <source>
        <dbReference type="ARBA" id="ARBA00023075"/>
    </source>
</evidence>
<dbReference type="EC" id="7.2.1.1" evidence="8"/>
<reference evidence="12 13" key="1">
    <citation type="submission" date="2024-03" db="EMBL/GenBank/DDBJ databases">
        <title>Mouse gut bacterial collection (mGBC) of GemPharmatech.</title>
        <authorList>
            <person name="He Y."/>
            <person name="Dong L."/>
            <person name="Wu D."/>
            <person name="Gao X."/>
            <person name="Lin Z."/>
        </authorList>
    </citation>
    <scope>NUCLEOTIDE SEQUENCE [LARGE SCALE GENOMIC DNA]</scope>
    <source>
        <strain evidence="12 13">54-13</strain>
    </source>
</reference>
<comment type="similarity">
    <text evidence="8">Belongs to the NqrA family.</text>
</comment>
<gene>
    <name evidence="8" type="primary">nqrA</name>
    <name evidence="12" type="ORF">AAK873_10145</name>
</gene>
<evidence type="ECO:0000259" key="9">
    <source>
        <dbReference type="Pfam" id="PF05896"/>
    </source>
</evidence>
<keyword evidence="3 8" id="KW-0520">NAD</keyword>
<feature type="domain" description="Na(+)-translocating NADH-quinone reductase subunit A C-terminal" evidence="10">
    <location>
        <begin position="261"/>
        <end position="310"/>
    </location>
</feature>
<keyword evidence="1 8" id="KW-0813">Transport</keyword>
<keyword evidence="7 8" id="KW-0739">Sodium transport</keyword>
<evidence type="ECO:0000256" key="7">
    <source>
        <dbReference type="ARBA" id="ARBA00023201"/>
    </source>
</evidence>
<dbReference type="Pfam" id="PF24836">
    <property type="entry name" value="NQRA_2nd"/>
    <property type="match status" value="1"/>
</dbReference>
<evidence type="ECO:0000256" key="3">
    <source>
        <dbReference type="ARBA" id="ARBA00023027"/>
    </source>
</evidence>
<dbReference type="Pfam" id="PF11973">
    <property type="entry name" value="NQRA_SLBB"/>
    <property type="match status" value="1"/>
</dbReference>
<dbReference type="PANTHER" id="PTHR37839">
    <property type="entry name" value="NA(+)-TRANSLOCATING NADH-QUINONE REDUCTASE SUBUNIT A"/>
    <property type="match status" value="1"/>
</dbReference>
<comment type="catalytic activity">
    <reaction evidence="8">
        <text>a ubiquinone + n Na(+)(in) + NADH + H(+) = a ubiquinol + n Na(+)(out) + NAD(+)</text>
        <dbReference type="Rhea" id="RHEA:47748"/>
        <dbReference type="Rhea" id="RHEA-COMP:9565"/>
        <dbReference type="Rhea" id="RHEA-COMP:9566"/>
        <dbReference type="ChEBI" id="CHEBI:15378"/>
        <dbReference type="ChEBI" id="CHEBI:16389"/>
        <dbReference type="ChEBI" id="CHEBI:17976"/>
        <dbReference type="ChEBI" id="CHEBI:29101"/>
        <dbReference type="ChEBI" id="CHEBI:57540"/>
        <dbReference type="ChEBI" id="CHEBI:57945"/>
        <dbReference type="EC" id="7.2.1.1"/>
    </reaction>
</comment>
<dbReference type="EMBL" id="JBCLPP010000028">
    <property type="protein sequence ID" value="MEY8245974.1"/>
    <property type="molecule type" value="Genomic_DNA"/>
</dbReference>
<organism evidence="12 13">
    <name type="scientific">Heminiphilus faecis</name>
    <dbReference type="NCBI Taxonomy" id="2601703"/>
    <lineage>
        <taxon>Bacteria</taxon>
        <taxon>Pseudomonadati</taxon>
        <taxon>Bacteroidota</taxon>
        <taxon>Bacteroidia</taxon>
        <taxon>Bacteroidales</taxon>
        <taxon>Muribaculaceae</taxon>
        <taxon>Heminiphilus</taxon>
    </lineage>
</organism>
<dbReference type="NCBIfam" id="TIGR01936">
    <property type="entry name" value="nqrA"/>
    <property type="match status" value="1"/>
</dbReference>
<keyword evidence="13" id="KW-1185">Reference proteome</keyword>
<dbReference type="InterPro" id="IPR008703">
    <property type="entry name" value="NqrA"/>
</dbReference>
<dbReference type="Pfam" id="PF05896">
    <property type="entry name" value="NQRA_N"/>
    <property type="match status" value="1"/>
</dbReference>
<feature type="domain" description="NqrA second alpha/beta" evidence="11">
    <location>
        <begin position="119"/>
        <end position="255"/>
    </location>
</feature>
<comment type="function">
    <text evidence="8">NQR complex catalyzes the reduction of ubiquinone-1 to ubiquinol by two successive reactions, coupled with the transport of Na(+) ions from the cytoplasm to the periplasm. NqrA to NqrE are probably involved in the second step, the conversion of ubisemiquinone to ubiquinol.</text>
</comment>
<name>A0ABV4CX37_9BACT</name>
<evidence type="ECO:0000256" key="4">
    <source>
        <dbReference type="ARBA" id="ARBA00023053"/>
    </source>
</evidence>
<evidence type="ECO:0000259" key="10">
    <source>
        <dbReference type="Pfam" id="PF11973"/>
    </source>
</evidence>
<dbReference type="NCBIfam" id="NF003761">
    <property type="entry name" value="PRK05352.1-4"/>
    <property type="match status" value="1"/>
</dbReference>
<comment type="caution">
    <text evidence="12">The sequence shown here is derived from an EMBL/GenBank/DDBJ whole genome shotgun (WGS) entry which is preliminary data.</text>
</comment>
<sequence length="447" mass="49132">MAKAIKLKKGLDIRIHGVAPSERLKRIIPASCAVVPDDYQGITPKIDVKEGDAVLAGSVLFHDKQYPDVKVVSPVAGTIQSVVRGERRKLERIVIIPSQTPEDSKRFDTSGIDDGVLAQRLLLDSGLWAWMRQRPFNIVPAPGTEPRDIMVTGFDSSPLAPDYEMSLDGHKEDINAAVRLLGKLTKGNIYIGIRRGSCLTDIKGAETIIFDGPHPAGNAGIQIANINPVNKGDVVWTLDAVTLMRIGHLVNTGTLDMNVDVAVTGCEVKTPGYINTIAGADIASLTEGNIHDDNVHHRIISGNVLTGHPVGKDSYLRFPYNHITVIPEGDDHAEFMGWASLSPQKMSVSRSFPGHFTKRLFCPDARILGGRRAMIMSGLYDKVLPMDIMAEFLIKAVISRNIDRMEQLGIYEVAPEDFALCEYVDPSKLELQKILQEGLEYIRKELN</sequence>
<evidence type="ECO:0000256" key="2">
    <source>
        <dbReference type="ARBA" id="ARBA00022967"/>
    </source>
</evidence>
<evidence type="ECO:0000256" key="8">
    <source>
        <dbReference type="HAMAP-Rule" id="MF_00425"/>
    </source>
</evidence>
<dbReference type="HAMAP" id="MF_00425">
    <property type="entry name" value="NqrA"/>
    <property type="match status" value="1"/>
</dbReference>
<feature type="domain" description="NqrA N-terminal barrel-sandwich hybrid" evidence="9">
    <location>
        <begin position="5"/>
        <end position="95"/>
    </location>
</feature>
<evidence type="ECO:0000256" key="5">
    <source>
        <dbReference type="ARBA" id="ARBA00023065"/>
    </source>
</evidence>
<evidence type="ECO:0000259" key="11">
    <source>
        <dbReference type="Pfam" id="PF24836"/>
    </source>
</evidence>
<proteinExistence type="inferred from homology"/>
<protein>
    <recommendedName>
        <fullName evidence="8">Na(+)-translocating NADH-quinone reductase subunit A</fullName>
        <shortName evidence="8">Na(+)-NQR subunit A</shortName>
        <shortName evidence="8">Na(+)-translocating NQR subunit A</shortName>
        <ecNumber evidence="8">7.2.1.1</ecNumber>
    </recommendedName>
    <alternativeName>
        <fullName evidence="8">NQR complex subunit A</fullName>
    </alternativeName>
    <alternativeName>
        <fullName evidence="8">NQR-1 subunit A</fullName>
    </alternativeName>
</protein>
<evidence type="ECO:0000256" key="1">
    <source>
        <dbReference type="ARBA" id="ARBA00022448"/>
    </source>
</evidence>
<dbReference type="InterPro" id="IPR022615">
    <property type="entry name" value="NqrA_C_domain"/>
</dbReference>
<accession>A0ABV4CX37</accession>
<keyword evidence="2 8" id="KW-1278">Translocase</keyword>
<dbReference type="RefSeq" id="WP_369863589.1">
    <property type="nucleotide sequence ID" value="NZ_JBCLPP010000028.1"/>
</dbReference>
<evidence type="ECO:0000313" key="13">
    <source>
        <dbReference type="Proteomes" id="UP001565200"/>
    </source>
</evidence>
<keyword evidence="6 8" id="KW-0830">Ubiquinone</keyword>
<dbReference type="InterPro" id="IPR056148">
    <property type="entry name" value="NQRA_2nd"/>
</dbReference>